<evidence type="ECO:0000313" key="3">
    <source>
        <dbReference type="Proteomes" id="UP000824890"/>
    </source>
</evidence>
<dbReference type="EMBL" id="JAGKQM010000007">
    <property type="protein sequence ID" value="KAH0918184.1"/>
    <property type="molecule type" value="Genomic_DNA"/>
</dbReference>
<accession>A0ABQ8CM95</accession>
<feature type="non-terminal residue" evidence="2">
    <location>
        <position position="1"/>
    </location>
</feature>
<keyword evidence="1" id="KW-1133">Transmembrane helix</keyword>
<keyword evidence="1" id="KW-0472">Membrane</keyword>
<organism evidence="2 3">
    <name type="scientific">Brassica napus</name>
    <name type="common">Rape</name>
    <dbReference type="NCBI Taxonomy" id="3708"/>
    <lineage>
        <taxon>Eukaryota</taxon>
        <taxon>Viridiplantae</taxon>
        <taxon>Streptophyta</taxon>
        <taxon>Embryophyta</taxon>
        <taxon>Tracheophyta</taxon>
        <taxon>Spermatophyta</taxon>
        <taxon>Magnoliopsida</taxon>
        <taxon>eudicotyledons</taxon>
        <taxon>Gunneridae</taxon>
        <taxon>Pentapetalae</taxon>
        <taxon>rosids</taxon>
        <taxon>malvids</taxon>
        <taxon>Brassicales</taxon>
        <taxon>Brassicaceae</taxon>
        <taxon>Brassiceae</taxon>
        <taxon>Brassica</taxon>
    </lineage>
</organism>
<reference evidence="2 3" key="1">
    <citation type="submission" date="2021-05" db="EMBL/GenBank/DDBJ databases">
        <title>Genome Assembly of Synthetic Allotetraploid Brassica napus Reveals Homoeologous Exchanges between Subgenomes.</title>
        <authorList>
            <person name="Davis J.T."/>
        </authorList>
    </citation>
    <scope>NUCLEOTIDE SEQUENCE [LARGE SCALE GENOMIC DNA]</scope>
    <source>
        <strain evidence="3">cv. Da-Ae</strain>
        <tissue evidence="2">Seedling</tissue>
    </source>
</reference>
<feature type="transmembrane region" description="Helical" evidence="1">
    <location>
        <begin position="42"/>
        <end position="63"/>
    </location>
</feature>
<dbReference type="Proteomes" id="UP000824890">
    <property type="component" value="Unassembled WGS sequence"/>
</dbReference>
<gene>
    <name evidence="2" type="ORF">HID58_025844</name>
</gene>
<keyword evidence="1" id="KW-0812">Transmembrane</keyword>
<keyword evidence="3" id="KW-1185">Reference proteome</keyword>
<evidence type="ECO:0000313" key="2">
    <source>
        <dbReference type="EMBL" id="KAH0918184.1"/>
    </source>
</evidence>
<evidence type="ECO:0000256" key="1">
    <source>
        <dbReference type="SAM" id="Phobius"/>
    </source>
</evidence>
<proteinExistence type="predicted"/>
<protein>
    <submittedName>
        <fullName evidence="2">Uncharacterized protein</fullName>
    </submittedName>
</protein>
<sequence>ARSSGRNHNSLSCHDLPYTLLSCSCYGSTDTEGGAGLKPTTAIIMIVFVSVFFSLGCVSVVYMRKYLTQALGIDDGLRSGDRGNWLSERQGACGLDASVIETFPTFRYSTISGLARESGQNSPRTLISDDNRRRVLGSPDERLIDSVAWSGNKSMPRKSMSTGWKLAGLFSRSSSTGQMRENLDRFKLRLPQEIHDQLVNQESKGHIALPQVRSSIRGYRTGSLGNERNYFYFEQFDQDGRLHRRPFSITPPYCTGSFQSLDIHGAQEPAGPHKGLIEANQQ</sequence>
<comment type="caution">
    <text evidence="2">The sequence shown here is derived from an EMBL/GenBank/DDBJ whole genome shotgun (WGS) entry which is preliminary data.</text>
</comment>
<name>A0ABQ8CM95_BRANA</name>